<sequence length="164" mass="17977">MARVLPENHLDRNSLNTFHYFAPSRQVTIQLLRATIALITCLLVAGVLVELNHHSSLILWGMTFQTGSTISSGASSISSATFQALPLLLSHLVSRLPYPSQLEVATSRTSRDGNKPDICRPGGRLLTGQDLPVWARCCHFLLGPKKSEKQSGVILEEERMAGRS</sequence>
<comment type="caution">
    <text evidence="1">The sequence shown here is derived from an EMBL/GenBank/DDBJ whole genome shotgun (WGS) entry which is preliminary data.</text>
</comment>
<keyword evidence="2" id="KW-1185">Reference proteome</keyword>
<name>A0A448WF39_9PLAT</name>
<dbReference type="AlphaFoldDB" id="A0A448WF39"/>
<protein>
    <submittedName>
        <fullName evidence="1">Uncharacterized protein</fullName>
    </submittedName>
</protein>
<evidence type="ECO:0000313" key="1">
    <source>
        <dbReference type="EMBL" id="VEL10042.1"/>
    </source>
</evidence>
<organism evidence="1 2">
    <name type="scientific">Protopolystoma xenopodis</name>
    <dbReference type="NCBI Taxonomy" id="117903"/>
    <lineage>
        <taxon>Eukaryota</taxon>
        <taxon>Metazoa</taxon>
        <taxon>Spiralia</taxon>
        <taxon>Lophotrochozoa</taxon>
        <taxon>Platyhelminthes</taxon>
        <taxon>Monogenea</taxon>
        <taxon>Polyopisthocotylea</taxon>
        <taxon>Polystomatidea</taxon>
        <taxon>Polystomatidae</taxon>
        <taxon>Protopolystoma</taxon>
    </lineage>
</organism>
<gene>
    <name evidence="1" type="ORF">PXEA_LOCUS3482</name>
</gene>
<evidence type="ECO:0000313" key="2">
    <source>
        <dbReference type="Proteomes" id="UP000784294"/>
    </source>
</evidence>
<dbReference type="EMBL" id="CAAALY010007888">
    <property type="protein sequence ID" value="VEL10042.1"/>
    <property type="molecule type" value="Genomic_DNA"/>
</dbReference>
<accession>A0A448WF39</accession>
<reference evidence="1" key="1">
    <citation type="submission" date="2018-11" db="EMBL/GenBank/DDBJ databases">
        <authorList>
            <consortium name="Pathogen Informatics"/>
        </authorList>
    </citation>
    <scope>NUCLEOTIDE SEQUENCE</scope>
</reference>
<proteinExistence type="predicted"/>
<dbReference type="Proteomes" id="UP000784294">
    <property type="component" value="Unassembled WGS sequence"/>
</dbReference>